<dbReference type="EMBL" id="AFQF01003486">
    <property type="protein sequence ID" value="EGU75405.1"/>
    <property type="molecule type" value="Genomic_DNA"/>
</dbReference>
<gene>
    <name evidence="4" type="ORF">FOXB_14080</name>
</gene>
<dbReference type="STRING" id="660025.F9G5Z8"/>
<reference evidence="4" key="1">
    <citation type="journal article" date="2012" name="Mol. Plant Microbe Interact.">
        <title>A highly conserved effector in Fusarium oxysporum is required for full virulence on Arabidopsis.</title>
        <authorList>
            <person name="Thatcher L.F."/>
            <person name="Gardiner D.M."/>
            <person name="Kazan K."/>
            <person name="Manners J."/>
        </authorList>
    </citation>
    <scope>NUCLEOTIDE SEQUENCE [LARGE SCALE GENOMIC DNA]</scope>
    <source>
        <strain evidence="4">Fo5176</strain>
    </source>
</reference>
<dbReference type="PROSITE" id="PS00941">
    <property type="entry name" value="CARBOXYLESTERASE_B_2"/>
    <property type="match status" value="1"/>
</dbReference>
<evidence type="ECO:0000256" key="1">
    <source>
        <dbReference type="ARBA" id="ARBA00005964"/>
    </source>
</evidence>
<dbReference type="InterPro" id="IPR050309">
    <property type="entry name" value="Type-B_Carboxylest/Lipase"/>
</dbReference>
<dbReference type="Gene3D" id="3.40.50.1820">
    <property type="entry name" value="alpha/beta hydrolase"/>
    <property type="match status" value="1"/>
</dbReference>
<organism evidence="4">
    <name type="scientific">Fusarium oxysporum (strain Fo5176)</name>
    <name type="common">Fusarium vascular wilt</name>
    <dbReference type="NCBI Taxonomy" id="660025"/>
    <lineage>
        <taxon>Eukaryota</taxon>
        <taxon>Fungi</taxon>
        <taxon>Dikarya</taxon>
        <taxon>Ascomycota</taxon>
        <taxon>Pezizomycotina</taxon>
        <taxon>Sordariomycetes</taxon>
        <taxon>Hypocreomycetidae</taxon>
        <taxon>Hypocreales</taxon>
        <taxon>Nectriaceae</taxon>
        <taxon>Fusarium</taxon>
        <taxon>Fusarium oxysporum species complex</taxon>
    </lineage>
</organism>
<proteinExistence type="inferred from homology"/>
<dbReference type="InterPro" id="IPR019826">
    <property type="entry name" value="Carboxylesterase_B_AS"/>
</dbReference>
<dbReference type="InterPro" id="IPR019819">
    <property type="entry name" value="Carboxylesterase_B_CS"/>
</dbReference>
<evidence type="ECO:0000313" key="4">
    <source>
        <dbReference type="EMBL" id="EGU75405.1"/>
    </source>
</evidence>
<accession>F9G5Z8</accession>
<evidence type="ECO:0000259" key="3">
    <source>
        <dbReference type="Pfam" id="PF00135"/>
    </source>
</evidence>
<name>F9G5Z8_FUSOF</name>
<dbReference type="PROSITE" id="PS00122">
    <property type="entry name" value="CARBOXYLESTERASE_B_1"/>
    <property type="match status" value="1"/>
</dbReference>
<evidence type="ECO:0000256" key="2">
    <source>
        <dbReference type="ARBA" id="ARBA00022801"/>
    </source>
</evidence>
<dbReference type="SUPFAM" id="SSF53474">
    <property type="entry name" value="alpha/beta-Hydrolases"/>
    <property type="match status" value="1"/>
</dbReference>
<comment type="similarity">
    <text evidence="1">Belongs to the type-B carboxylesterase/lipase family.</text>
</comment>
<keyword evidence="2" id="KW-0378">Hydrolase</keyword>
<dbReference type="Pfam" id="PF00135">
    <property type="entry name" value="COesterase"/>
    <property type="match status" value="1"/>
</dbReference>
<dbReference type="InterPro" id="IPR029058">
    <property type="entry name" value="AB_hydrolase_fold"/>
</dbReference>
<dbReference type="OrthoDB" id="408631at2759"/>
<dbReference type="GO" id="GO:0016787">
    <property type="term" value="F:hydrolase activity"/>
    <property type="evidence" value="ECO:0007669"/>
    <property type="project" value="UniProtKB-KW"/>
</dbReference>
<feature type="domain" description="Carboxylesterase type B" evidence="3">
    <location>
        <begin position="69"/>
        <end position="571"/>
    </location>
</feature>
<dbReference type="InterPro" id="IPR002018">
    <property type="entry name" value="CarbesteraseB"/>
</dbReference>
<sequence length="1153" mass="128898">MTGIQGDKELILLPSPPSVSLCPAQSYTKNFHIGVSQGSVAGHAEGMAWTLKEHPSQRTLVLYMSYDVGSIREAHVVYKQTGQYYNFSNIRYAAPPLGDLRFRAPVLPSVNRSIVQTGLDERICPQAQPAWMAEAYSWLLPYLAKGIVPNSTAVLEESRLALNVSSLQHRDPRESEDCLFLDVIVPQRVFENAGKSTPAPVMVYIHGGGYIQGAKTEVDPRGLLYRSRNITSDGIIFISLNYRLGAFGFSSGPTFQKDGTPNAALLDQRMALEWVQKNIHIFGGDKLRVTVFGGSAGAGSLIHQITAYGGEDRSSPFQQAIPQSPGWMPKPSFQQQETLFREFLAAANVSSLADARELPTEDVIYANALQIGNAPYGSFGYSPVIDGDFVRNDPRALFDLGRFDRTVRVMIGHNPNEGLGFAPPSSTNTEYLEALQVLFPLATSSTINYIANKLYPPLFNGTSEYTDQIRRLALTVTEAVFTCTTSALGRGYAKANGTSYSYLFNDTMGLHGTDSPFVFYNAETSTLNQTKAYTLQDYILNFAVRGYPDSDVDGLERPKTYGENGTIVEITSTGILEGVDPADNDRCRWWQLGLYQVYIQIHHARGLRNVDQDNRSLHGNTVRQLFTVFRPILAYSCLYRHVRLSVGPAKPSKGSIGCASLVGITADDYSHIMRRRRLDQTLNRHFNFNNIARNMRPWRHPRLKTAGPLDKRRTCDGERPCRACRARVTRCQDQTPQMATQLDIILPIAVASPDETYLRRAYEFFGTCPSPITDLFSTDVFLRLSQEDESIRAALVLIGDVYVTNSQQPAQTQQVDVLMETEQSELYATIQTRIKRPDAHTDPSLFLLVVLFCILQLMSNRSSNICLQILDQAAVYVVHPRGPDGFSTQVDESTFLLFRFLQGVGKLMRDECTTFADAEWCKAYKKFEAGGVPVNKEQDTWFFECTCIFVARLAHINVQSRIWLDQEREFIRVPEFLHDTTDCTCSACEEASNYAKHLATGQGVMQQAAELLESIDRFDELLSGSKLAHDSAYDMFYAHSLCLRIGTLRLFSHFLWQKASFPEEPLREPDIQAYAKTALNHVENRLQYCGLEAVIYIQHLVAIGIEVRDLASRHLVTSLLQKIRSRGFIIAEVYIADLQLAWEAVSGTSGPAT</sequence>
<dbReference type="ESTHER" id="fusof-f9g5z8">
    <property type="family name" value="Fungal_carboxylesterase_lipase"/>
</dbReference>
<dbReference type="AlphaFoldDB" id="F9G5Z8"/>
<comment type="caution">
    <text evidence="4">The sequence shown here is derived from an EMBL/GenBank/DDBJ whole genome shotgun (WGS) entry which is preliminary data.</text>
</comment>
<protein>
    <recommendedName>
        <fullName evidence="3">Carboxylesterase type B domain-containing protein</fullName>
    </recommendedName>
</protein>
<dbReference type="PANTHER" id="PTHR11559">
    <property type="entry name" value="CARBOXYLESTERASE"/>
    <property type="match status" value="1"/>
</dbReference>